<evidence type="ECO:0000259" key="9">
    <source>
        <dbReference type="PROSITE" id="PS50928"/>
    </source>
</evidence>
<feature type="domain" description="ABC transmembrane type-1" evidence="9">
    <location>
        <begin position="16"/>
        <end position="201"/>
    </location>
</feature>
<evidence type="ECO:0000256" key="3">
    <source>
        <dbReference type="ARBA" id="ARBA00022475"/>
    </source>
</evidence>
<evidence type="ECO:0000313" key="10">
    <source>
        <dbReference type="EMBL" id="KIL34264.1"/>
    </source>
</evidence>
<evidence type="ECO:0000256" key="5">
    <source>
        <dbReference type="ARBA" id="ARBA00022970"/>
    </source>
</evidence>
<keyword evidence="4 8" id="KW-0812">Transmembrane</keyword>
<organism evidence="10 11">
    <name type="scientific">Cohnella kolymensis</name>
    <dbReference type="NCBI Taxonomy" id="1590652"/>
    <lineage>
        <taxon>Bacteria</taxon>
        <taxon>Bacillati</taxon>
        <taxon>Bacillota</taxon>
        <taxon>Bacilli</taxon>
        <taxon>Bacillales</taxon>
        <taxon>Paenibacillaceae</taxon>
        <taxon>Cohnella</taxon>
    </lineage>
</organism>
<accession>A0ABR4ZZL9</accession>
<keyword evidence="2 8" id="KW-0813">Transport</keyword>
<feature type="transmembrane region" description="Helical" evidence="8">
    <location>
        <begin position="20"/>
        <end position="42"/>
    </location>
</feature>
<feature type="transmembrane region" description="Helical" evidence="8">
    <location>
        <begin position="54"/>
        <end position="74"/>
    </location>
</feature>
<dbReference type="InterPro" id="IPR010065">
    <property type="entry name" value="AA_ABC_transptr_permease_3TM"/>
</dbReference>
<keyword evidence="3" id="KW-1003">Cell membrane</keyword>
<keyword evidence="6 8" id="KW-1133">Transmembrane helix</keyword>
<dbReference type="CDD" id="cd06261">
    <property type="entry name" value="TM_PBP2"/>
    <property type="match status" value="1"/>
</dbReference>
<dbReference type="EMBL" id="JXAL01000034">
    <property type="protein sequence ID" value="KIL34264.1"/>
    <property type="molecule type" value="Genomic_DNA"/>
</dbReference>
<dbReference type="PROSITE" id="PS50928">
    <property type="entry name" value="ABC_TM1"/>
    <property type="match status" value="1"/>
</dbReference>
<reference evidence="10 11" key="1">
    <citation type="submission" date="2014-12" db="EMBL/GenBank/DDBJ databases">
        <title>Draft genome sequence of Cohnella kolymensis strain B-2846.</title>
        <authorList>
            <person name="Karlyshev A.V."/>
            <person name="Kudryashova E.B."/>
        </authorList>
    </citation>
    <scope>NUCLEOTIDE SEQUENCE [LARGE SCALE GENOMIC DNA]</scope>
    <source>
        <strain evidence="10 11">VKM B-2846</strain>
    </source>
</reference>
<dbReference type="SUPFAM" id="SSF161098">
    <property type="entry name" value="MetI-like"/>
    <property type="match status" value="1"/>
</dbReference>
<name>A0ABR4ZZL9_9BACL</name>
<evidence type="ECO:0000256" key="6">
    <source>
        <dbReference type="ARBA" id="ARBA00022989"/>
    </source>
</evidence>
<dbReference type="PANTHER" id="PTHR30614">
    <property type="entry name" value="MEMBRANE COMPONENT OF AMINO ACID ABC TRANSPORTER"/>
    <property type="match status" value="1"/>
</dbReference>
<gene>
    <name evidence="10" type="ORF">SD71_21275</name>
</gene>
<dbReference type="Pfam" id="PF00528">
    <property type="entry name" value="BPD_transp_1"/>
    <property type="match status" value="1"/>
</dbReference>
<evidence type="ECO:0000256" key="2">
    <source>
        <dbReference type="ARBA" id="ARBA00022448"/>
    </source>
</evidence>
<protein>
    <submittedName>
        <fullName evidence="10">Amino acid ABC transporter permease</fullName>
    </submittedName>
</protein>
<comment type="similarity">
    <text evidence="8">Belongs to the binding-protein-dependent transport system permease family.</text>
</comment>
<comment type="subcellular location">
    <subcellularLocation>
        <location evidence="1 8">Cell membrane</location>
        <topology evidence="1 8">Multi-pass membrane protein</topology>
    </subcellularLocation>
</comment>
<sequence length="217" mass="24060">MPNSWIDFLPTLLQGAEVTIKVAVFAGIVAVFMSFAAGLCKLSKLWPVRTISGIYVEIFRGTSLLVQLFWLYFALPFVGIQMPMMTAAVLAVGLNFGAYGSEIVRSSVLAVSKGQWEAALALNMTPTQRLVRVILPQAGMRMLPPFGNLMIELIKSTSLVYFITMADLTYQAMVLRNNYISWTPEILLLLLLSYLVISVLVSFGIRMLERKLTAGRV</sequence>
<dbReference type="InterPro" id="IPR014342">
    <property type="entry name" value="Ectoine_EhuC"/>
</dbReference>
<dbReference type="Gene3D" id="1.10.3720.10">
    <property type="entry name" value="MetI-like"/>
    <property type="match status" value="1"/>
</dbReference>
<feature type="transmembrane region" description="Helical" evidence="8">
    <location>
        <begin position="146"/>
        <end position="166"/>
    </location>
</feature>
<feature type="transmembrane region" description="Helical" evidence="8">
    <location>
        <begin position="186"/>
        <end position="208"/>
    </location>
</feature>
<dbReference type="InterPro" id="IPR000515">
    <property type="entry name" value="MetI-like"/>
</dbReference>
<comment type="caution">
    <text evidence="10">The sequence shown here is derived from an EMBL/GenBank/DDBJ whole genome shotgun (WGS) entry which is preliminary data.</text>
</comment>
<keyword evidence="7 8" id="KW-0472">Membrane</keyword>
<evidence type="ECO:0000256" key="8">
    <source>
        <dbReference type="RuleBase" id="RU363032"/>
    </source>
</evidence>
<feature type="transmembrane region" description="Helical" evidence="8">
    <location>
        <begin position="80"/>
        <end position="99"/>
    </location>
</feature>
<dbReference type="PANTHER" id="PTHR30614:SF0">
    <property type="entry name" value="L-CYSTINE TRANSPORT SYSTEM PERMEASE PROTEIN TCYL"/>
    <property type="match status" value="1"/>
</dbReference>
<proteinExistence type="inferred from homology"/>
<dbReference type="InterPro" id="IPR043429">
    <property type="entry name" value="ArtM/GltK/GlnP/TcyL/YhdX-like"/>
</dbReference>
<keyword evidence="5" id="KW-0029">Amino-acid transport</keyword>
<dbReference type="NCBIfam" id="TIGR03004">
    <property type="entry name" value="ectoine_ehuC"/>
    <property type="match status" value="1"/>
</dbReference>
<evidence type="ECO:0000256" key="4">
    <source>
        <dbReference type="ARBA" id="ARBA00022692"/>
    </source>
</evidence>
<evidence type="ECO:0000256" key="7">
    <source>
        <dbReference type="ARBA" id="ARBA00023136"/>
    </source>
</evidence>
<dbReference type="Proteomes" id="UP000054526">
    <property type="component" value="Unassembled WGS sequence"/>
</dbReference>
<evidence type="ECO:0000313" key="11">
    <source>
        <dbReference type="Proteomes" id="UP000054526"/>
    </source>
</evidence>
<dbReference type="NCBIfam" id="TIGR01726">
    <property type="entry name" value="HEQRo_perm_3TM"/>
    <property type="match status" value="1"/>
</dbReference>
<keyword evidence="11" id="KW-1185">Reference proteome</keyword>
<evidence type="ECO:0000256" key="1">
    <source>
        <dbReference type="ARBA" id="ARBA00004651"/>
    </source>
</evidence>
<dbReference type="RefSeq" id="WP_041068079.1">
    <property type="nucleotide sequence ID" value="NZ_JXAL01000034.1"/>
</dbReference>
<dbReference type="InterPro" id="IPR035906">
    <property type="entry name" value="MetI-like_sf"/>
</dbReference>